<dbReference type="OrthoDB" id="3365698at2759"/>
<feature type="non-terminal residue" evidence="1">
    <location>
        <position position="128"/>
    </location>
</feature>
<sequence>MDADSPFFEHRHTNYVPTPPEIEQLKEIIAQREVVVNEIDAKLDDLDRLRKELETTKSFNTDYISWHRDLTTIARRLPADILSVVFMTFLSLFPPHSSPHPAVTISHVCRAWRSLALEMPLLWTQISI</sequence>
<organism evidence="1 2">
    <name type="scientific">Coprinellus micaceus</name>
    <name type="common">Glistening ink-cap mushroom</name>
    <name type="synonym">Coprinus micaceus</name>
    <dbReference type="NCBI Taxonomy" id="71717"/>
    <lineage>
        <taxon>Eukaryota</taxon>
        <taxon>Fungi</taxon>
        <taxon>Dikarya</taxon>
        <taxon>Basidiomycota</taxon>
        <taxon>Agaricomycotina</taxon>
        <taxon>Agaricomycetes</taxon>
        <taxon>Agaricomycetidae</taxon>
        <taxon>Agaricales</taxon>
        <taxon>Agaricineae</taxon>
        <taxon>Psathyrellaceae</taxon>
        <taxon>Coprinellus</taxon>
    </lineage>
</organism>
<evidence type="ECO:0000313" key="2">
    <source>
        <dbReference type="Proteomes" id="UP000298030"/>
    </source>
</evidence>
<dbReference type="Proteomes" id="UP000298030">
    <property type="component" value="Unassembled WGS sequence"/>
</dbReference>
<comment type="caution">
    <text evidence="1">The sequence shown here is derived from an EMBL/GenBank/DDBJ whole genome shotgun (WGS) entry which is preliminary data.</text>
</comment>
<dbReference type="EMBL" id="QPFP01000016">
    <property type="protein sequence ID" value="TEB32058.1"/>
    <property type="molecule type" value="Genomic_DNA"/>
</dbReference>
<reference evidence="1 2" key="1">
    <citation type="journal article" date="2019" name="Nat. Ecol. Evol.">
        <title>Megaphylogeny resolves global patterns of mushroom evolution.</title>
        <authorList>
            <person name="Varga T."/>
            <person name="Krizsan K."/>
            <person name="Foldi C."/>
            <person name="Dima B."/>
            <person name="Sanchez-Garcia M."/>
            <person name="Sanchez-Ramirez S."/>
            <person name="Szollosi G.J."/>
            <person name="Szarkandi J.G."/>
            <person name="Papp V."/>
            <person name="Albert L."/>
            <person name="Andreopoulos W."/>
            <person name="Angelini C."/>
            <person name="Antonin V."/>
            <person name="Barry K.W."/>
            <person name="Bougher N.L."/>
            <person name="Buchanan P."/>
            <person name="Buyck B."/>
            <person name="Bense V."/>
            <person name="Catcheside P."/>
            <person name="Chovatia M."/>
            <person name="Cooper J."/>
            <person name="Damon W."/>
            <person name="Desjardin D."/>
            <person name="Finy P."/>
            <person name="Geml J."/>
            <person name="Haridas S."/>
            <person name="Hughes K."/>
            <person name="Justo A."/>
            <person name="Karasinski D."/>
            <person name="Kautmanova I."/>
            <person name="Kiss B."/>
            <person name="Kocsube S."/>
            <person name="Kotiranta H."/>
            <person name="LaButti K.M."/>
            <person name="Lechner B.E."/>
            <person name="Liimatainen K."/>
            <person name="Lipzen A."/>
            <person name="Lukacs Z."/>
            <person name="Mihaltcheva S."/>
            <person name="Morgado L.N."/>
            <person name="Niskanen T."/>
            <person name="Noordeloos M.E."/>
            <person name="Ohm R.A."/>
            <person name="Ortiz-Santana B."/>
            <person name="Ovrebo C."/>
            <person name="Racz N."/>
            <person name="Riley R."/>
            <person name="Savchenko A."/>
            <person name="Shiryaev A."/>
            <person name="Soop K."/>
            <person name="Spirin V."/>
            <person name="Szebenyi C."/>
            <person name="Tomsovsky M."/>
            <person name="Tulloss R.E."/>
            <person name="Uehling J."/>
            <person name="Grigoriev I.V."/>
            <person name="Vagvolgyi C."/>
            <person name="Papp T."/>
            <person name="Martin F.M."/>
            <person name="Miettinen O."/>
            <person name="Hibbett D.S."/>
            <person name="Nagy L.G."/>
        </authorList>
    </citation>
    <scope>NUCLEOTIDE SEQUENCE [LARGE SCALE GENOMIC DNA]</scope>
    <source>
        <strain evidence="1 2">FP101781</strain>
    </source>
</reference>
<dbReference type="Gene3D" id="1.20.1280.50">
    <property type="match status" value="1"/>
</dbReference>
<gene>
    <name evidence="1" type="ORF">FA13DRAFT_1628632</name>
</gene>
<proteinExistence type="predicted"/>
<name>A0A4Y7TDP1_COPMI</name>
<evidence type="ECO:0000313" key="1">
    <source>
        <dbReference type="EMBL" id="TEB32058.1"/>
    </source>
</evidence>
<keyword evidence="2" id="KW-1185">Reference proteome</keyword>
<dbReference type="STRING" id="71717.A0A4Y7TDP1"/>
<protein>
    <submittedName>
        <fullName evidence="1">Uncharacterized protein</fullName>
    </submittedName>
</protein>
<accession>A0A4Y7TDP1</accession>
<dbReference type="AlphaFoldDB" id="A0A4Y7TDP1"/>